<dbReference type="GO" id="GO:0006355">
    <property type="term" value="P:regulation of DNA-templated transcription"/>
    <property type="evidence" value="ECO:0007669"/>
    <property type="project" value="InterPro"/>
</dbReference>
<evidence type="ECO:0000256" key="9">
    <source>
        <dbReference type="PROSITE-ProRule" id="PRU01091"/>
    </source>
</evidence>
<dbReference type="InterPro" id="IPR001867">
    <property type="entry name" value="OmpR/PhoB-type_DNA-bd"/>
</dbReference>
<keyword evidence="5 9" id="KW-0238">DNA-binding</keyword>
<keyword evidence="3" id="KW-0902">Two-component regulatory system</keyword>
<protein>
    <recommendedName>
        <fullName evidence="1">Stage 0 sporulation protein A homolog</fullName>
    </recommendedName>
</protein>
<feature type="modified residue" description="4-aspartylphosphate" evidence="8">
    <location>
        <position position="54"/>
    </location>
</feature>
<dbReference type="InterPro" id="IPR011006">
    <property type="entry name" value="CheY-like_superfamily"/>
</dbReference>
<dbReference type="SMART" id="SM00448">
    <property type="entry name" value="REC"/>
    <property type="match status" value="1"/>
</dbReference>
<dbReference type="SMART" id="SM00862">
    <property type="entry name" value="Trans_reg_C"/>
    <property type="match status" value="1"/>
</dbReference>
<dbReference type="GO" id="GO:0005829">
    <property type="term" value="C:cytosol"/>
    <property type="evidence" value="ECO:0007669"/>
    <property type="project" value="TreeGrafter"/>
</dbReference>
<dbReference type="GO" id="GO:0000976">
    <property type="term" value="F:transcription cis-regulatory region binding"/>
    <property type="evidence" value="ECO:0007669"/>
    <property type="project" value="TreeGrafter"/>
</dbReference>
<dbReference type="Gene3D" id="1.10.10.10">
    <property type="entry name" value="Winged helix-like DNA-binding domain superfamily/Winged helix DNA-binding domain"/>
    <property type="match status" value="1"/>
</dbReference>
<evidence type="ECO:0000256" key="1">
    <source>
        <dbReference type="ARBA" id="ARBA00018672"/>
    </source>
</evidence>
<dbReference type="PANTHER" id="PTHR48111:SF40">
    <property type="entry name" value="PHOSPHATE REGULON TRANSCRIPTIONAL REGULATORY PROTEIN PHOB"/>
    <property type="match status" value="1"/>
</dbReference>
<evidence type="ECO:0000256" key="6">
    <source>
        <dbReference type="ARBA" id="ARBA00023163"/>
    </source>
</evidence>
<keyword evidence="4" id="KW-0805">Transcription regulation</keyword>
<accession>A0AAU0UK60</accession>
<dbReference type="InterPro" id="IPR039420">
    <property type="entry name" value="WalR-like"/>
</dbReference>
<dbReference type="InterPro" id="IPR001789">
    <property type="entry name" value="Sig_transdc_resp-reg_receiver"/>
</dbReference>
<dbReference type="EMBL" id="CP121694">
    <property type="protein sequence ID" value="WRO21446.1"/>
    <property type="molecule type" value="Genomic_DNA"/>
</dbReference>
<keyword evidence="6" id="KW-0804">Transcription</keyword>
<dbReference type="Gene3D" id="3.40.50.2300">
    <property type="match status" value="1"/>
</dbReference>
<evidence type="ECO:0000256" key="8">
    <source>
        <dbReference type="PROSITE-ProRule" id="PRU00169"/>
    </source>
</evidence>
<dbReference type="Pfam" id="PF00486">
    <property type="entry name" value="Trans_reg_C"/>
    <property type="match status" value="1"/>
</dbReference>
<dbReference type="FunFam" id="3.40.50.2300:FF:000001">
    <property type="entry name" value="DNA-binding response regulator PhoB"/>
    <property type="match status" value="1"/>
</dbReference>
<dbReference type="Gene3D" id="6.10.250.690">
    <property type="match status" value="1"/>
</dbReference>
<dbReference type="CDD" id="cd00383">
    <property type="entry name" value="trans_reg_C"/>
    <property type="match status" value="1"/>
</dbReference>
<dbReference type="SUPFAM" id="SSF52172">
    <property type="entry name" value="CheY-like"/>
    <property type="match status" value="1"/>
</dbReference>
<comment type="function">
    <text evidence="7">May play the central regulatory role in sporulation. It may be an element of the effector pathway responsible for the activation of sporulation genes in response to nutritional stress. Spo0A may act in concert with spo0H (a sigma factor) to control the expression of some genes that are critical to the sporulation process.</text>
</comment>
<dbReference type="FunFam" id="1.10.10.10:FF:000018">
    <property type="entry name" value="DNA-binding response regulator ResD"/>
    <property type="match status" value="1"/>
</dbReference>
<keyword evidence="13" id="KW-1185">Reference proteome</keyword>
<evidence type="ECO:0000313" key="12">
    <source>
        <dbReference type="EMBL" id="WRO21446.1"/>
    </source>
</evidence>
<dbReference type="Proteomes" id="UP001329915">
    <property type="component" value="Chromosome"/>
</dbReference>
<evidence type="ECO:0000256" key="4">
    <source>
        <dbReference type="ARBA" id="ARBA00023015"/>
    </source>
</evidence>
<name>A0AAU0UK60_9FIRM</name>
<evidence type="ECO:0000256" key="5">
    <source>
        <dbReference type="ARBA" id="ARBA00023125"/>
    </source>
</evidence>
<proteinExistence type="predicted"/>
<gene>
    <name evidence="12" type="ORF">MFMK1_001254</name>
</gene>
<evidence type="ECO:0000313" key="13">
    <source>
        <dbReference type="Proteomes" id="UP001329915"/>
    </source>
</evidence>
<feature type="domain" description="OmpR/PhoB-type" evidence="11">
    <location>
        <begin position="131"/>
        <end position="230"/>
    </location>
</feature>
<dbReference type="GO" id="GO:0032993">
    <property type="term" value="C:protein-DNA complex"/>
    <property type="evidence" value="ECO:0007669"/>
    <property type="project" value="TreeGrafter"/>
</dbReference>
<evidence type="ECO:0000259" key="10">
    <source>
        <dbReference type="PROSITE" id="PS50110"/>
    </source>
</evidence>
<dbReference type="Pfam" id="PF00072">
    <property type="entry name" value="Response_reg"/>
    <property type="match status" value="1"/>
</dbReference>
<evidence type="ECO:0000256" key="2">
    <source>
        <dbReference type="ARBA" id="ARBA00022553"/>
    </source>
</evidence>
<dbReference type="RefSeq" id="WP_366924290.1">
    <property type="nucleotide sequence ID" value="NZ_CP121694.1"/>
</dbReference>
<evidence type="ECO:0000259" key="11">
    <source>
        <dbReference type="PROSITE" id="PS51755"/>
    </source>
</evidence>
<evidence type="ECO:0000256" key="3">
    <source>
        <dbReference type="ARBA" id="ARBA00023012"/>
    </source>
</evidence>
<evidence type="ECO:0000256" key="7">
    <source>
        <dbReference type="ARBA" id="ARBA00024867"/>
    </source>
</evidence>
<dbReference type="AlphaFoldDB" id="A0AAU0UK60"/>
<dbReference type="KEGG" id="dbc:MFMK1_001254"/>
<dbReference type="PANTHER" id="PTHR48111">
    <property type="entry name" value="REGULATOR OF RPOS"/>
    <property type="match status" value="1"/>
</dbReference>
<dbReference type="PROSITE" id="PS51755">
    <property type="entry name" value="OMPR_PHOB"/>
    <property type="match status" value="1"/>
</dbReference>
<organism evidence="12 13">
    <name type="scientific">Metallumcola ferriviriculae</name>
    <dbReference type="NCBI Taxonomy" id="3039180"/>
    <lineage>
        <taxon>Bacteria</taxon>
        <taxon>Bacillati</taxon>
        <taxon>Bacillota</taxon>
        <taxon>Clostridia</taxon>
        <taxon>Neomoorellales</taxon>
        <taxon>Desulfitibacteraceae</taxon>
        <taxon>Metallumcola</taxon>
    </lineage>
</organism>
<keyword evidence="2 8" id="KW-0597">Phosphoprotein</keyword>
<feature type="DNA-binding region" description="OmpR/PhoB-type" evidence="9">
    <location>
        <begin position="131"/>
        <end position="230"/>
    </location>
</feature>
<feature type="domain" description="Response regulatory" evidence="10">
    <location>
        <begin position="5"/>
        <end position="118"/>
    </location>
</feature>
<dbReference type="PROSITE" id="PS50110">
    <property type="entry name" value="RESPONSE_REGULATORY"/>
    <property type="match status" value="1"/>
</dbReference>
<reference evidence="12 13" key="1">
    <citation type="submission" date="2023-04" db="EMBL/GenBank/DDBJ databases">
        <authorList>
            <person name="Hsu D."/>
        </authorList>
    </citation>
    <scope>NUCLEOTIDE SEQUENCE [LARGE SCALE GENOMIC DNA]</scope>
    <source>
        <strain evidence="12 13">MK1</strain>
    </source>
</reference>
<dbReference type="InterPro" id="IPR036388">
    <property type="entry name" value="WH-like_DNA-bd_sf"/>
</dbReference>
<sequence>MAKEKILIVDDEQEISHLLDRYLTREMFQVIVTSSGKKAIQLVDTEKPDLIILDILLPDINGIEVCQQIRSKSTVPIVFISCKDDASDKVLGLELGGDDYIVKPFSPSEVVARVKAHLRRHRYLTNNPDNKQVLKFHGIEIDASSYTVRTNGKTVCLSAKEFQILNILAQHPNQIFTASQLFDYVWQEDASGDLRTVVVHISNLRKKIEPDSSRPKYIQTVRNVGYRFTI</sequence>
<dbReference type="GO" id="GO:0000156">
    <property type="term" value="F:phosphorelay response regulator activity"/>
    <property type="evidence" value="ECO:0007669"/>
    <property type="project" value="TreeGrafter"/>
</dbReference>